<dbReference type="EMBL" id="CAJOBI010051261">
    <property type="protein sequence ID" value="CAF4372943.1"/>
    <property type="molecule type" value="Genomic_DNA"/>
</dbReference>
<dbReference type="CDD" id="cd00037">
    <property type="entry name" value="CLECT"/>
    <property type="match status" value="1"/>
</dbReference>
<organism evidence="2 3">
    <name type="scientific">Rotaria magnacalcarata</name>
    <dbReference type="NCBI Taxonomy" id="392030"/>
    <lineage>
        <taxon>Eukaryota</taxon>
        <taxon>Metazoa</taxon>
        <taxon>Spiralia</taxon>
        <taxon>Gnathifera</taxon>
        <taxon>Rotifera</taxon>
        <taxon>Eurotatoria</taxon>
        <taxon>Bdelloidea</taxon>
        <taxon>Philodinida</taxon>
        <taxon>Philodinidae</taxon>
        <taxon>Rotaria</taxon>
    </lineage>
</organism>
<name>A0A8S2V3A7_9BILA</name>
<proteinExistence type="predicted"/>
<evidence type="ECO:0000313" key="2">
    <source>
        <dbReference type="EMBL" id="CAF4372943.1"/>
    </source>
</evidence>
<dbReference type="Gene3D" id="3.10.100.10">
    <property type="entry name" value="Mannose-Binding Protein A, subunit A"/>
    <property type="match status" value="1"/>
</dbReference>
<comment type="caution">
    <text evidence="2">The sequence shown here is derived from an EMBL/GenBank/DDBJ whole genome shotgun (WGS) entry which is preliminary data.</text>
</comment>
<reference evidence="2" key="1">
    <citation type="submission" date="2021-02" db="EMBL/GenBank/DDBJ databases">
        <authorList>
            <person name="Nowell W R."/>
        </authorList>
    </citation>
    <scope>NUCLEOTIDE SEQUENCE</scope>
</reference>
<feature type="non-terminal residue" evidence="2">
    <location>
        <position position="1"/>
    </location>
</feature>
<accession>A0A8S2V3A7</accession>
<dbReference type="Proteomes" id="UP000676336">
    <property type="component" value="Unassembled WGS sequence"/>
</dbReference>
<evidence type="ECO:0000313" key="3">
    <source>
        <dbReference type="Proteomes" id="UP000676336"/>
    </source>
</evidence>
<feature type="domain" description="WSC" evidence="1">
    <location>
        <begin position="52"/>
        <end position="154"/>
    </location>
</feature>
<sequence>MIRRARLNQLLNLSNQHEYCGNNNTVVATSINRMSSLFRYSSAIQLTPSYPDFIYDTCLSVDTARQSKMFQFYLNRADDVHPRYCLELCTKYEQKYALLNANKCLCTNIQIETRETDSWSLHQDNNCTEQCLGNYLYSCGNINNSSIYSVYSMQLNCPPGFQNAQDGQRCVHADAIETTTSFTKAQSHCESVGSMIAKINDVLEIQHLLPKSTLIGDGFGIYSPVSQKTDQVNYFWINRTSDISHRDKTLDISIPKCSLKAPESLDRNCIAARYEKTIIDDAVSYDPCIIESNECSSISAVPVCVDKHLKSDSTFIQLTEVGDGSIVSVNTTIDYSCGDDKDYHLVNGFCYKINVHEITWQEAKSQCERENAALFIPENFKAIQLIKLLFLRRQSYTSSGFAHVGVTYDNKSSTIKKYNTNNKSSVVTAVKIRGPNGLCEATFRRHYQQLMSSSTLSTKEKERLKNEQTACAYVDVRSEDRGFVLCDDIRCNRLAAVICQKAPITGMRLVVAQ</sequence>
<dbReference type="SUPFAM" id="SSF56436">
    <property type="entry name" value="C-type lectin-like"/>
    <property type="match status" value="2"/>
</dbReference>
<dbReference type="InterPro" id="IPR016187">
    <property type="entry name" value="CTDL_fold"/>
</dbReference>
<dbReference type="InterPro" id="IPR016186">
    <property type="entry name" value="C-type_lectin-like/link_sf"/>
</dbReference>
<dbReference type="AlphaFoldDB" id="A0A8S2V3A7"/>
<dbReference type="InterPro" id="IPR002889">
    <property type="entry name" value="WSC_carb-bd"/>
</dbReference>
<gene>
    <name evidence="2" type="ORF">SMN809_LOCUS29221</name>
</gene>
<protein>
    <recommendedName>
        <fullName evidence="1">WSC domain-containing protein</fullName>
    </recommendedName>
</protein>
<dbReference type="PROSITE" id="PS51212">
    <property type="entry name" value="WSC"/>
    <property type="match status" value="1"/>
</dbReference>
<evidence type="ECO:0000259" key="1">
    <source>
        <dbReference type="PROSITE" id="PS51212"/>
    </source>
</evidence>